<accession>A0A9N7V0V3</accession>
<evidence type="ECO:0000256" key="1">
    <source>
        <dbReference type="SAM" id="MobiDB-lite"/>
    </source>
</evidence>
<feature type="compositionally biased region" description="Basic and acidic residues" evidence="1">
    <location>
        <begin position="94"/>
        <end position="104"/>
    </location>
</feature>
<evidence type="ECO:0000313" key="3">
    <source>
        <dbReference type="Proteomes" id="UP001153269"/>
    </source>
</evidence>
<evidence type="ECO:0000313" key="2">
    <source>
        <dbReference type="EMBL" id="CAB1440704.1"/>
    </source>
</evidence>
<gene>
    <name evidence="2" type="ORF">PLEPLA_LOCUS28471</name>
</gene>
<dbReference type="EMBL" id="CADEAL010002491">
    <property type="protein sequence ID" value="CAB1440704.1"/>
    <property type="molecule type" value="Genomic_DNA"/>
</dbReference>
<feature type="region of interest" description="Disordered" evidence="1">
    <location>
        <begin position="1"/>
        <end position="20"/>
    </location>
</feature>
<feature type="region of interest" description="Disordered" evidence="1">
    <location>
        <begin position="83"/>
        <end position="104"/>
    </location>
</feature>
<name>A0A9N7V0V3_PLEPL</name>
<comment type="caution">
    <text evidence="2">The sequence shown here is derived from an EMBL/GenBank/DDBJ whole genome shotgun (WGS) entry which is preliminary data.</text>
</comment>
<proteinExistence type="predicted"/>
<organism evidence="2 3">
    <name type="scientific">Pleuronectes platessa</name>
    <name type="common">European plaice</name>
    <dbReference type="NCBI Taxonomy" id="8262"/>
    <lineage>
        <taxon>Eukaryota</taxon>
        <taxon>Metazoa</taxon>
        <taxon>Chordata</taxon>
        <taxon>Craniata</taxon>
        <taxon>Vertebrata</taxon>
        <taxon>Euteleostomi</taxon>
        <taxon>Actinopterygii</taxon>
        <taxon>Neopterygii</taxon>
        <taxon>Teleostei</taxon>
        <taxon>Neoteleostei</taxon>
        <taxon>Acanthomorphata</taxon>
        <taxon>Carangaria</taxon>
        <taxon>Pleuronectiformes</taxon>
        <taxon>Pleuronectoidei</taxon>
        <taxon>Pleuronectidae</taxon>
        <taxon>Pleuronectes</taxon>
    </lineage>
</organism>
<protein>
    <submittedName>
        <fullName evidence="2">Uncharacterized protein</fullName>
    </submittedName>
</protein>
<reference evidence="2" key="1">
    <citation type="submission" date="2020-03" db="EMBL/GenBank/DDBJ databases">
        <authorList>
            <person name="Weist P."/>
        </authorList>
    </citation>
    <scope>NUCLEOTIDE SEQUENCE</scope>
</reference>
<dbReference type="AlphaFoldDB" id="A0A9N7V0V3"/>
<keyword evidence="3" id="KW-1185">Reference proteome</keyword>
<dbReference type="Proteomes" id="UP001153269">
    <property type="component" value="Unassembled WGS sequence"/>
</dbReference>
<sequence>MPLGSQEEGEMEELQVNSDQEVEVAARLDGLEGGEHGKMSAQTEVTDCNGSMPPSGCVLVESLAPNKAIFDGDFVSERCSLPLEGSAPNSGHSVPEEETHREGI</sequence>